<evidence type="ECO:0000256" key="1">
    <source>
        <dbReference type="PROSITE-ProRule" id="PRU00023"/>
    </source>
</evidence>
<dbReference type="EMBL" id="GL698567">
    <property type="protein sequence ID" value="EFY85748.1"/>
    <property type="molecule type" value="Genomic_DNA"/>
</dbReference>
<dbReference type="InterPro" id="IPR010730">
    <property type="entry name" value="HET"/>
</dbReference>
<dbReference type="Proteomes" id="UP000002499">
    <property type="component" value="Unassembled WGS sequence"/>
</dbReference>
<dbReference type="HOGENOM" id="CLU_279910_0_0_1"/>
<reference evidence="3 4" key="1">
    <citation type="journal article" date="2011" name="PLoS Genet.">
        <title>Genome sequencing and comparative transcriptomics of the model entomopathogenic fungi Metarhizium anisopliae and M. acridum.</title>
        <authorList>
            <person name="Gao Q."/>
            <person name="Jin K."/>
            <person name="Ying S.H."/>
            <person name="Zhang Y."/>
            <person name="Xiao G."/>
            <person name="Shang Y."/>
            <person name="Duan Z."/>
            <person name="Hu X."/>
            <person name="Xie X.Q."/>
            <person name="Zhou G."/>
            <person name="Peng G."/>
            <person name="Luo Z."/>
            <person name="Huang W."/>
            <person name="Wang B."/>
            <person name="Fang W."/>
            <person name="Wang S."/>
            <person name="Zhong Y."/>
            <person name="Ma L.J."/>
            <person name="St Leger R.J."/>
            <person name="Zhao G.P."/>
            <person name="Pei Y."/>
            <person name="Feng M.G."/>
            <person name="Xia Y."/>
            <person name="Wang C."/>
        </authorList>
    </citation>
    <scope>NUCLEOTIDE SEQUENCE [LARGE SCALE GENOMIC DNA]</scope>
    <source>
        <strain evidence="3 4">CQMa 102</strain>
    </source>
</reference>
<keyword evidence="1" id="KW-0040">ANK repeat</keyword>
<feature type="repeat" description="ANK" evidence="1">
    <location>
        <begin position="95"/>
        <end position="127"/>
    </location>
</feature>
<dbReference type="InParanoid" id="E9EEC0"/>
<dbReference type="InterPro" id="IPR036770">
    <property type="entry name" value="Ankyrin_rpt-contain_sf"/>
</dbReference>
<feature type="repeat" description="ANK" evidence="1">
    <location>
        <begin position="128"/>
        <end position="160"/>
    </location>
</feature>
<dbReference type="Pfam" id="PF06985">
    <property type="entry name" value="HET"/>
    <property type="match status" value="1"/>
</dbReference>
<dbReference type="AlphaFoldDB" id="E9EEC0"/>
<feature type="domain" description="Heterokaryon incompatibility" evidence="2">
    <location>
        <begin position="509"/>
        <end position="673"/>
    </location>
</feature>
<dbReference type="Gene3D" id="1.25.40.20">
    <property type="entry name" value="Ankyrin repeat-containing domain"/>
    <property type="match status" value="2"/>
</dbReference>
<dbReference type="PANTHER" id="PTHR33112:SF16">
    <property type="entry name" value="HETEROKARYON INCOMPATIBILITY DOMAIN-CONTAINING PROTEIN"/>
    <property type="match status" value="1"/>
</dbReference>
<sequence length="1028" mass="112735">MTLNPTVTAKLLKYGPDLEPRANWLTALFFAILAGDDQVFQLLWESGADATAKTFCEPGTGESVLHMAAASWRDSMLPLLIEYGADVNASGTNPAGQTALHIAAEYGNEGALRELIRAGADVFATYADGKTALHAAAKGGNMNTAEILIDHGIDILARDGHGATPMCVAAIHNRRKMVQFYLDRCGGFMSEESKVDVVIRAVGTGHVGILEMLDSAGFPILGRNGIGDTGLSAASYFGHKDAVVFLLRRGAGPRQQSNRGTTARYLANLAGHGDVAELLQDAERLLAVDANAELFLGWKNADVVDASWEAKFWAGAMSVSETRKVHAPREFSGTFICIHCKYFDFRRGMPPDAEVVHFLSMASLTYSASRGCNGCQFLCDCLAKITDVHGQGIWGNQPATNLTLHPMALGKPLLLSSGRLTSRLSRRVEIYVKERTRTTWPTVGIGRDTVFSNWSEERAAIARKYLRECIVSHKHCPYSTGLLPKRVVRVGSAGKDPHLYISTGELADYVTLSHSWGGVSPITTTTNTISQRMKTIAYKSLPKTFQDAVTITRSLGIQYLWIDSPCIVQDSQEDWQREAANMKHVYANCCAMISADDSPNPHGGCFNSTAGAGPTSYAVDSKGPLFSKLRAYVRLIHLRDPFHMEVCHRIGDFNAPPETSRSLLNLRGWTLQERVLAPRVLHFGRSEFAWECPETRACECQPTPTNFDKESRFKALLTDSALRVAQPGRRNSITHDEVDILLWTHFVSEFTQRQLTYSTDTLHALSGLASYMATAAKADYICGIWKQKLSEFLKWRVDYALGVKTELSSAPFRGPLFNHARPPVYPRRHKSYYAPSWSWASIIGPITFLAGRLDTSDKDQVSHIRKNGTIERGTRRQVSLFETPEIEYVTASSNPFGPPRHASLTVSYQTAPVVWASKKMSTISEMTRSKNGGTLAYTRSSTSSTSTSLNADFEPDIPDKDLNVSLGDCLLLMHVITTHDATVEKKETTGLGGTVVSGQKGTKLQGLALIPTSASSGDRAVYRRVGIF</sequence>
<evidence type="ECO:0000259" key="2">
    <source>
        <dbReference type="Pfam" id="PF06985"/>
    </source>
</evidence>
<dbReference type="PROSITE" id="PS50297">
    <property type="entry name" value="ANK_REP_REGION"/>
    <property type="match status" value="3"/>
</dbReference>
<dbReference type="PROSITE" id="PS50088">
    <property type="entry name" value="ANK_REPEAT"/>
    <property type="match status" value="3"/>
</dbReference>
<feature type="repeat" description="ANK" evidence="1">
    <location>
        <begin position="60"/>
        <end position="92"/>
    </location>
</feature>
<evidence type="ECO:0000313" key="3">
    <source>
        <dbReference type="EMBL" id="EFY85748.1"/>
    </source>
</evidence>
<organism evidence="4">
    <name type="scientific">Metarhizium acridum (strain CQMa 102)</name>
    <dbReference type="NCBI Taxonomy" id="655827"/>
    <lineage>
        <taxon>Eukaryota</taxon>
        <taxon>Fungi</taxon>
        <taxon>Dikarya</taxon>
        <taxon>Ascomycota</taxon>
        <taxon>Pezizomycotina</taxon>
        <taxon>Sordariomycetes</taxon>
        <taxon>Hypocreomycetidae</taxon>
        <taxon>Hypocreales</taxon>
        <taxon>Clavicipitaceae</taxon>
        <taxon>Metarhizium</taxon>
    </lineage>
</organism>
<accession>E9EEC0</accession>
<dbReference type="eggNOG" id="KOG4177">
    <property type="taxonomic scope" value="Eukaryota"/>
</dbReference>
<dbReference type="InterPro" id="IPR002110">
    <property type="entry name" value="Ankyrin_rpt"/>
</dbReference>
<name>E9EEC0_METAQ</name>
<dbReference type="SMART" id="SM00248">
    <property type="entry name" value="ANK"/>
    <property type="match status" value="7"/>
</dbReference>
<keyword evidence="4" id="KW-1185">Reference proteome</keyword>
<dbReference type="GeneID" id="19252529"/>
<dbReference type="SUPFAM" id="SSF48403">
    <property type="entry name" value="Ankyrin repeat"/>
    <property type="match status" value="1"/>
</dbReference>
<dbReference type="OrthoDB" id="4932026at2759"/>
<dbReference type="KEGG" id="maw:19252529"/>
<dbReference type="PANTHER" id="PTHR33112">
    <property type="entry name" value="DOMAIN PROTEIN, PUTATIVE-RELATED"/>
    <property type="match status" value="1"/>
</dbReference>
<gene>
    <name evidence="3" type="ORF">MAC_08218</name>
</gene>
<dbReference type="Pfam" id="PF12796">
    <property type="entry name" value="Ank_2"/>
    <property type="match status" value="1"/>
</dbReference>
<proteinExistence type="predicted"/>
<evidence type="ECO:0000313" key="4">
    <source>
        <dbReference type="Proteomes" id="UP000002499"/>
    </source>
</evidence>
<protein>
    <submittedName>
        <fullName evidence="3">HET domain-containing protein</fullName>
    </submittedName>
</protein>
<dbReference type="OMA" id="AWECPET"/>